<gene>
    <name evidence="1" type="ORF">NQ176_g8380</name>
</gene>
<keyword evidence="2" id="KW-1185">Reference proteome</keyword>
<evidence type="ECO:0000313" key="2">
    <source>
        <dbReference type="Proteomes" id="UP001143910"/>
    </source>
</evidence>
<proteinExistence type="predicted"/>
<protein>
    <submittedName>
        <fullName evidence="1">Uncharacterized protein</fullName>
    </submittedName>
</protein>
<organism evidence="1 2">
    <name type="scientific">Zarea fungicola</name>
    <dbReference type="NCBI Taxonomy" id="93591"/>
    <lineage>
        <taxon>Eukaryota</taxon>
        <taxon>Fungi</taxon>
        <taxon>Dikarya</taxon>
        <taxon>Ascomycota</taxon>
        <taxon>Pezizomycotina</taxon>
        <taxon>Sordariomycetes</taxon>
        <taxon>Hypocreomycetidae</taxon>
        <taxon>Hypocreales</taxon>
        <taxon>Cordycipitaceae</taxon>
        <taxon>Zarea</taxon>
    </lineage>
</organism>
<reference evidence="1" key="1">
    <citation type="submission" date="2022-08" db="EMBL/GenBank/DDBJ databases">
        <title>Genome Sequence of Lecanicillium fungicola.</title>
        <authorList>
            <person name="Buettner E."/>
        </authorList>
    </citation>
    <scope>NUCLEOTIDE SEQUENCE</scope>
    <source>
        <strain evidence="1">Babe33</strain>
    </source>
</reference>
<sequence>MTKDYKDKGKEKVKLRAAMMSKLKQKERNFRIDLLYNVGESSFVILQRCFQGHEINQDISDTKRLNYYITITSFLPSQTDFAPVMMQTIQQPPGTENPSPCEECKGPSNLMSAEMEKSSPCEEYKDPSDPISSSVPEKQQEPLEANSYRVKRESDDKLSSSPPHSPSAFPSYFGALRSSRPETDSEADSEVSRCCDFCSKSQTSDDDAEMTAYFLTADFLDCMFELGSFMKECKGGIALESQYLCSQLLSKHQTVPEDSLFELERLQKFEELLAQRNDEMVFRDMTALIIPSLTNRIIRDAHHLDLLAEAIKEPWESCVTYNRELPQPKPSYSLGFDASAFTSEQLSKLRQHPLYQNTLRQGFYTTPSSTMILPFFTCEVKSCNSNMELADRQNILSATIGLQGLVKLFRAVNREQELHRQTLFFSISHNDKTVYIYGYCPIIDGESTRYYRHTIFQYLVFASQGEQRWSAYKFVKNLHDIFAPKLHSLICSAIDGLAHQQ</sequence>
<evidence type="ECO:0000313" key="1">
    <source>
        <dbReference type="EMBL" id="KAJ2970022.1"/>
    </source>
</evidence>
<dbReference type="Proteomes" id="UP001143910">
    <property type="component" value="Unassembled WGS sequence"/>
</dbReference>
<dbReference type="EMBL" id="JANJQO010001620">
    <property type="protein sequence ID" value="KAJ2970022.1"/>
    <property type="molecule type" value="Genomic_DNA"/>
</dbReference>
<name>A0ACC1MTP0_9HYPO</name>
<comment type="caution">
    <text evidence="1">The sequence shown here is derived from an EMBL/GenBank/DDBJ whole genome shotgun (WGS) entry which is preliminary data.</text>
</comment>
<accession>A0ACC1MTP0</accession>